<sequence>MMIISSHHILFFSLLLLAPLVVVSYSWPSTTYRHVYVENDLGNGTLLTLHCKERNNDLGVQNLNYKEAFKFQFRSEIFGLKLYFCGLTWDGKLHWFDVYDEQRDLHFCKDLHWSINRDRPCLFNCDTQKYDCVYDYK</sequence>
<dbReference type="PANTHER" id="PTHR31232:SF43">
    <property type="entry name" value="S-PROTEIN HOMOLOG 29-RELATED"/>
    <property type="match status" value="1"/>
</dbReference>
<dbReference type="Pfam" id="PF05938">
    <property type="entry name" value="Self-incomp_S1"/>
    <property type="match status" value="1"/>
</dbReference>
<evidence type="ECO:0000256" key="3">
    <source>
        <dbReference type="ARBA" id="ARBA00022471"/>
    </source>
</evidence>
<protein>
    <recommendedName>
        <fullName evidence="6">S-protein homolog</fullName>
    </recommendedName>
</protein>
<evidence type="ECO:0000313" key="9">
    <source>
        <dbReference type="Proteomes" id="UP001497480"/>
    </source>
</evidence>
<feature type="chain" id="PRO_5044522848" description="S-protein homolog" evidence="6">
    <location>
        <begin position="25"/>
        <end position="137"/>
    </location>
</feature>
<evidence type="ECO:0000256" key="6">
    <source>
        <dbReference type="RuleBase" id="RU367044"/>
    </source>
</evidence>
<dbReference type="GO" id="GO:0005576">
    <property type="term" value="C:extracellular region"/>
    <property type="evidence" value="ECO:0007669"/>
    <property type="project" value="UniProtKB-SubCell"/>
</dbReference>
<keyword evidence="9" id="KW-1185">Reference proteome</keyword>
<evidence type="ECO:0000313" key="8">
    <source>
        <dbReference type="EMBL" id="CAL0302325.1"/>
    </source>
</evidence>
<feature type="signal peptide" evidence="6">
    <location>
        <begin position="1"/>
        <end position="24"/>
    </location>
</feature>
<name>A0AAV1VZG8_LUPLU</name>
<dbReference type="EMBL" id="CAXHTB010000002">
    <property type="protein sequence ID" value="CAL0302324.1"/>
    <property type="molecule type" value="Genomic_DNA"/>
</dbReference>
<gene>
    <name evidence="7" type="ORF">LLUT_LOCUS3384</name>
    <name evidence="8" type="ORF">LLUT_LOCUS3385</name>
</gene>
<keyword evidence="3 6" id="KW-0713">Self-incompatibility</keyword>
<proteinExistence type="inferred from homology"/>
<comment type="caution">
    <text evidence="7">The sequence shown here is derived from an EMBL/GenBank/DDBJ whole genome shotgun (WGS) entry which is preliminary data.</text>
</comment>
<dbReference type="EMBL" id="CAXHTB010000002">
    <property type="protein sequence ID" value="CAL0302325.1"/>
    <property type="molecule type" value="Genomic_DNA"/>
</dbReference>
<dbReference type="InterPro" id="IPR010264">
    <property type="entry name" value="Self-incomp_S1"/>
</dbReference>
<comment type="similarity">
    <text evidence="2 6">Belongs to the plant self-incompatibility (S1) protein family.</text>
</comment>
<reference evidence="7 9" key="1">
    <citation type="submission" date="2024-03" db="EMBL/GenBank/DDBJ databases">
        <authorList>
            <person name="Martinez-Hernandez J."/>
        </authorList>
    </citation>
    <scope>NUCLEOTIDE SEQUENCE [LARGE SCALE GENOMIC DNA]</scope>
</reference>
<evidence type="ECO:0000256" key="5">
    <source>
        <dbReference type="ARBA" id="ARBA00022729"/>
    </source>
</evidence>
<keyword evidence="4 6" id="KW-0964">Secreted</keyword>
<evidence type="ECO:0000313" key="7">
    <source>
        <dbReference type="EMBL" id="CAL0302324.1"/>
    </source>
</evidence>
<evidence type="ECO:0000256" key="4">
    <source>
        <dbReference type="ARBA" id="ARBA00022525"/>
    </source>
</evidence>
<evidence type="ECO:0000256" key="1">
    <source>
        <dbReference type="ARBA" id="ARBA00004613"/>
    </source>
</evidence>
<dbReference type="Proteomes" id="UP001497480">
    <property type="component" value="Unassembled WGS sequence"/>
</dbReference>
<dbReference type="PANTHER" id="PTHR31232">
    <property type="match status" value="1"/>
</dbReference>
<accession>A0AAV1VZG8</accession>
<comment type="subcellular location">
    <subcellularLocation>
        <location evidence="1 6">Secreted</location>
    </subcellularLocation>
</comment>
<organism evidence="7 9">
    <name type="scientific">Lupinus luteus</name>
    <name type="common">European yellow lupine</name>
    <dbReference type="NCBI Taxonomy" id="3873"/>
    <lineage>
        <taxon>Eukaryota</taxon>
        <taxon>Viridiplantae</taxon>
        <taxon>Streptophyta</taxon>
        <taxon>Embryophyta</taxon>
        <taxon>Tracheophyta</taxon>
        <taxon>Spermatophyta</taxon>
        <taxon>Magnoliopsida</taxon>
        <taxon>eudicotyledons</taxon>
        <taxon>Gunneridae</taxon>
        <taxon>Pentapetalae</taxon>
        <taxon>rosids</taxon>
        <taxon>fabids</taxon>
        <taxon>Fabales</taxon>
        <taxon>Fabaceae</taxon>
        <taxon>Papilionoideae</taxon>
        <taxon>50 kb inversion clade</taxon>
        <taxon>genistoids sensu lato</taxon>
        <taxon>core genistoids</taxon>
        <taxon>Genisteae</taxon>
        <taxon>Lupinus</taxon>
    </lineage>
</organism>
<dbReference type="AlphaFoldDB" id="A0AAV1VZG8"/>
<evidence type="ECO:0000256" key="2">
    <source>
        <dbReference type="ARBA" id="ARBA00005581"/>
    </source>
</evidence>
<dbReference type="GO" id="GO:0060320">
    <property type="term" value="P:rejection of self pollen"/>
    <property type="evidence" value="ECO:0007669"/>
    <property type="project" value="UniProtKB-KW"/>
</dbReference>
<keyword evidence="5 6" id="KW-0732">Signal</keyword>